<dbReference type="Pfam" id="PF00682">
    <property type="entry name" value="HMGL-like"/>
    <property type="match status" value="1"/>
</dbReference>
<dbReference type="GO" id="GO:0004419">
    <property type="term" value="F:hydroxymethylglutaryl-CoA lyase activity"/>
    <property type="evidence" value="ECO:0007669"/>
    <property type="project" value="TreeGrafter"/>
</dbReference>
<keyword evidence="6" id="KW-1185">Reference proteome</keyword>
<dbReference type="STRING" id="91360.SAMN05660330_00851"/>
<dbReference type="PANTHER" id="PTHR42738:SF7">
    <property type="entry name" value="HYDROXYMETHYLGLUTARYL-COA LYASE"/>
    <property type="match status" value="1"/>
</dbReference>
<evidence type="ECO:0000256" key="2">
    <source>
        <dbReference type="ARBA" id="ARBA00022723"/>
    </source>
</evidence>
<evidence type="ECO:0000256" key="3">
    <source>
        <dbReference type="ARBA" id="ARBA00023239"/>
    </source>
</evidence>
<dbReference type="InterPro" id="IPR013785">
    <property type="entry name" value="Aldolase_TIM"/>
</dbReference>
<accession>A0A1H0LTH4</accession>
<name>A0A1H0LTH4_9BACT</name>
<dbReference type="PROSITE" id="PS50991">
    <property type="entry name" value="PYR_CT"/>
    <property type="match status" value="1"/>
</dbReference>
<dbReference type="RefSeq" id="WP_092220120.1">
    <property type="nucleotide sequence ID" value="NZ_FNJI01000005.1"/>
</dbReference>
<dbReference type="GO" id="GO:0046872">
    <property type="term" value="F:metal ion binding"/>
    <property type="evidence" value="ECO:0007669"/>
    <property type="project" value="UniProtKB-KW"/>
</dbReference>
<comment type="similarity">
    <text evidence="1">Belongs to the HMG-CoA lyase family.</text>
</comment>
<evidence type="ECO:0000313" key="5">
    <source>
        <dbReference type="EMBL" id="SDO71559.1"/>
    </source>
</evidence>
<reference evidence="5 6" key="1">
    <citation type="submission" date="2016-10" db="EMBL/GenBank/DDBJ databases">
        <authorList>
            <person name="de Groot N.N."/>
        </authorList>
    </citation>
    <scope>NUCLEOTIDE SEQUENCE [LARGE SCALE GENOMIC DNA]</scope>
    <source>
        <strain evidence="5 6">DSM 12130</strain>
    </source>
</reference>
<organism evidence="5 6">
    <name type="scientific">Desulforhopalus singaporensis</name>
    <dbReference type="NCBI Taxonomy" id="91360"/>
    <lineage>
        <taxon>Bacteria</taxon>
        <taxon>Pseudomonadati</taxon>
        <taxon>Thermodesulfobacteriota</taxon>
        <taxon>Desulfobulbia</taxon>
        <taxon>Desulfobulbales</taxon>
        <taxon>Desulfocapsaceae</taxon>
        <taxon>Desulforhopalus</taxon>
    </lineage>
</organism>
<keyword evidence="3 5" id="KW-0456">Lyase</keyword>
<dbReference type="InterPro" id="IPR000891">
    <property type="entry name" value="PYR_CT"/>
</dbReference>
<dbReference type="PANTHER" id="PTHR42738">
    <property type="entry name" value="HYDROXYMETHYLGLUTARYL-COA LYASE"/>
    <property type="match status" value="1"/>
</dbReference>
<keyword evidence="2" id="KW-0479">Metal-binding</keyword>
<dbReference type="Proteomes" id="UP000199073">
    <property type="component" value="Unassembled WGS sequence"/>
</dbReference>
<dbReference type="Gene3D" id="3.20.20.70">
    <property type="entry name" value="Aldolase class I"/>
    <property type="match status" value="1"/>
</dbReference>
<dbReference type="CDD" id="cd07938">
    <property type="entry name" value="DRE_TIM_HMGL"/>
    <property type="match status" value="1"/>
</dbReference>
<dbReference type="AlphaFoldDB" id="A0A1H0LTH4"/>
<dbReference type="GO" id="GO:0046951">
    <property type="term" value="P:ketone body biosynthetic process"/>
    <property type="evidence" value="ECO:0007669"/>
    <property type="project" value="TreeGrafter"/>
</dbReference>
<dbReference type="NCBIfam" id="NF004283">
    <property type="entry name" value="PRK05692.1"/>
    <property type="match status" value="1"/>
</dbReference>
<evidence type="ECO:0000256" key="1">
    <source>
        <dbReference type="ARBA" id="ARBA00009405"/>
    </source>
</evidence>
<dbReference type="GO" id="GO:0006552">
    <property type="term" value="P:L-leucine catabolic process"/>
    <property type="evidence" value="ECO:0007669"/>
    <property type="project" value="TreeGrafter"/>
</dbReference>
<dbReference type="OrthoDB" id="9784013at2"/>
<dbReference type="EMBL" id="FNJI01000005">
    <property type="protein sequence ID" value="SDO71559.1"/>
    <property type="molecule type" value="Genomic_DNA"/>
</dbReference>
<evidence type="ECO:0000313" key="6">
    <source>
        <dbReference type="Proteomes" id="UP000199073"/>
    </source>
</evidence>
<protein>
    <submittedName>
        <fullName evidence="5">(R)-citramalyl-CoA lyase</fullName>
    </submittedName>
</protein>
<sequence length="307" mass="32921">MSKRVEIVDVSPRDGLQNECKVLPPETRLELIRLLEQAGVRSIEVGSFVHPKFVPTMANLADICRHLDFSGTQQHYTALVPNLKGFELAVTAGLNHVRLVIVASETLNGKNFKCSVEDSLKGFEQVAGISKEAGVAFGVIIGASFGCPYEGHVPPAQVIRIASRLVELGADEVMLADTTGMAMPDQVETLCGEVRDVLVKMRPGLRVGVHLHNTRNTGYANAYAAYRAGIRLFDASLGGIGGCPFSPNALGNIATEDLVHMFNGMGVETGIDLAGLLKASKWLEQQLGKPMPAMIGKAEPVYPTLTT</sequence>
<dbReference type="SUPFAM" id="SSF51569">
    <property type="entry name" value="Aldolase"/>
    <property type="match status" value="1"/>
</dbReference>
<evidence type="ECO:0000259" key="4">
    <source>
        <dbReference type="PROSITE" id="PS50991"/>
    </source>
</evidence>
<gene>
    <name evidence="5" type="ORF">SAMN05660330_00851</name>
</gene>
<dbReference type="FunFam" id="3.20.20.70:FF:000071">
    <property type="entry name" value="Hydroxymethylglutaryl-CoA lyase"/>
    <property type="match status" value="1"/>
</dbReference>
<proteinExistence type="inferred from homology"/>
<dbReference type="InterPro" id="IPR043594">
    <property type="entry name" value="HMGL"/>
</dbReference>
<feature type="domain" description="Pyruvate carboxyltransferase" evidence="4">
    <location>
        <begin position="5"/>
        <end position="277"/>
    </location>
</feature>